<organism evidence="1 2">
    <name type="scientific">Labeo rohita</name>
    <name type="common">Indian major carp</name>
    <name type="synonym">Cyprinus rohita</name>
    <dbReference type="NCBI Taxonomy" id="84645"/>
    <lineage>
        <taxon>Eukaryota</taxon>
        <taxon>Metazoa</taxon>
        <taxon>Chordata</taxon>
        <taxon>Craniata</taxon>
        <taxon>Vertebrata</taxon>
        <taxon>Euteleostomi</taxon>
        <taxon>Actinopterygii</taxon>
        <taxon>Neopterygii</taxon>
        <taxon>Teleostei</taxon>
        <taxon>Ostariophysi</taxon>
        <taxon>Cypriniformes</taxon>
        <taxon>Cyprinidae</taxon>
        <taxon>Labeoninae</taxon>
        <taxon>Labeonini</taxon>
        <taxon>Labeo</taxon>
    </lineage>
</organism>
<gene>
    <name evidence="1" type="ORF">H4Q32_000572</name>
</gene>
<dbReference type="SUPFAM" id="SSF56672">
    <property type="entry name" value="DNA/RNA polymerases"/>
    <property type="match status" value="1"/>
</dbReference>
<protein>
    <submittedName>
        <fullName evidence="1">7-methyl-GTP pyrophosphatase</fullName>
    </submittedName>
</protein>
<dbReference type="Proteomes" id="UP000830375">
    <property type="component" value="Unassembled WGS sequence"/>
</dbReference>
<dbReference type="InterPro" id="IPR052055">
    <property type="entry name" value="Hepadnavirus_pol/RT"/>
</dbReference>
<evidence type="ECO:0000313" key="1">
    <source>
        <dbReference type="EMBL" id="KAI2650554.1"/>
    </source>
</evidence>
<dbReference type="InterPro" id="IPR043502">
    <property type="entry name" value="DNA/RNA_pol_sf"/>
</dbReference>
<dbReference type="Gene3D" id="3.30.70.270">
    <property type="match status" value="1"/>
</dbReference>
<evidence type="ECO:0000313" key="2">
    <source>
        <dbReference type="Proteomes" id="UP000830375"/>
    </source>
</evidence>
<dbReference type="PANTHER" id="PTHR33050:SF7">
    <property type="entry name" value="RIBONUCLEASE H"/>
    <property type="match status" value="1"/>
</dbReference>
<name>A0ABQ8LIY1_LABRO</name>
<dbReference type="EMBL" id="JACTAM010000022">
    <property type="protein sequence ID" value="KAI2650554.1"/>
    <property type="molecule type" value="Genomic_DNA"/>
</dbReference>
<proteinExistence type="predicted"/>
<dbReference type="PANTHER" id="PTHR33050">
    <property type="entry name" value="REVERSE TRANSCRIPTASE DOMAIN-CONTAINING PROTEIN"/>
    <property type="match status" value="1"/>
</dbReference>
<accession>A0ABQ8LIY1</accession>
<reference evidence="1 2" key="1">
    <citation type="submission" date="2022-01" db="EMBL/GenBank/DDBJ databases">
        <title>A high-quality chromosome-level genome assembly of rohu carp, Labeo rohita.</title>
        <authorList>
            <person name="Arick M.A. II"/>
            <person name="Hsu C.-Y."/>
            <person name="Magbanua Z."/>
            <person name="Pechanova O."/>
            <person name="Grover C."/>
            <person name="Miller E."/>
            <person name="Thrash A."/>
            <person name="Ezzel L."/>
            <person name="Alam S."/>
            <person name="Benzie J."/>
            <person name="Hamilton M."/>
            <person name="Karsi A."/>
            <person name="Lawrence M.L."/>
            <person name="Peterson D.G."/>
        </authorList>
    </citation>
    <scope>NUCLEOTIDE SEQUENCE [LARGE SCALE GENOMIC DNA]</scope>
    <source>
        <strain evidence="2">BAU-BD-2019</strain>
        <tissue evidence="1">Blood</tissue>
    </source>
</reference>
<keyword evidence="2" id="KW-1185">Reference proteome</keyword>
<dbReference type="InterPro" id="IPR043128">
    <property type="entry name" value="Rev_trsase/Diguanyl_cyclase"/>
</dbReference>
<sequence length="290" mass="32663">MGVQEADGGYKRYPAPAQVLSDVLPPQTRTRSMHLPPLQDWEWKVIPAGLTQLHNSVRNVSAQVQGCPVHMALSPRVFTKLAKGALAPLWEQGIHILNLDDWLIIAHSRDLLCKHRDLELWHLSHLELWINWEKSKLSPCAEQMPRHVIINTDASETGWLLYSTGRQPRAPGQDLDCSGTSIASSSWQCFSPFAGVNRCCRGNNIAMSQTWLKSLRAVHIPRELNRAADALSRQLTLPGEWRLYPQAVQLIWSRFRKAQVDLFASPKSSHCQLFYSLTEAPLSTDALAHS</sequence>
<comment type="caution">
    <text evidence="1">The sequence shown here is derived from an EMBL/GenBank/DDBJ whole genome shotgun (WGS) entry which is preliminary data.</text>
</comment>